<dbReference type="AlphaFoldDB" id="A0A931J5H7"/>
<keyword evidence="2" id="KW-0813">Transport</keyword>
<evidence type="ECO:0000256" key="6">
    <source>
        <dbReference type="SAM" id="Phobius"/>
    </source>
</evidence>
<accession>A0A931J5H7</accession>
<evidence type="ECO:0000256" key="5">
    <source>
        <dbReference type="ARBA" id="ARBA00023136"/>
    </source>
</evidence>
<dbReference type="InterPro" id="IPR036259">
    <property type="entry name" value="MFS_trans_sf"/>
</dbReference>
<feature type="transmembrane region" description="Helical" evidence="6">
    <location>
        <begin position="271"/>
        <end position="293"/>
    </location>
</feature>
<evidence type="ECO:0000256" key="3">
    <source>
        <dbReference type="ARBA" id="ARBA00022692"/>
    </source>
</evidence>
<gene>
    <name evidence="7" type="ORF">I7X39_06535</name>
</gene>
<dbReference type="Proteomes" id="UP000613266">
    <property type="component" value="Unassembled WGS sequence"/>
</dbReference>
<dbReference type="PANTHER" id="PTHR12778:SF10">
    <property type="entry name" value="MAJOR FACILITATOR SUPERFAMILY DOMAIN-CONTAINING PROTEIN 3"/>
    <property type="match status" value="1"/>
</dbReference>
<name>A0A931J5H7_9BURK</name>
<dbReference type="SUPFAM" id="SSF103473">
    <property type="entry name" value="MFS general substrate transporter"/>
    <property type="match status" value="1"/>
</dbReference>
<comment type="subcellular location">
    <subcellularLocation>
        <location evidence="1">Membrane</location>
        <topology evidence="1">Multi-pass membrane protein</topology>
    </subcellularLocation>
</comment>
<dbReference type="InterPro" id="IPR004752">
    <property type="entry name" value="AmpG_permease/AT-1"/>
</dbReference>
<evidence type="ECO:0000256" key="4">
    <source>
        <dbReference type="ARBA" id="ARBA00022989"/>
    </source>
</evidence>
<dbReference type="Pfam" id="PF07690">
    <property type="entry name" value="MFS_1"/>
    <property type="match status" value="1"/>
</dbReference>
<dbReference type="InterPro" id="IPR011701">
    <property type="entry name" value="MFS"/>
</dbReference>
<dbReference type="GO" id="GO:0016020">
    <property type="term" value="C:membrane"/>
    <property type="evidence" value="ECO:0007669"/>
    <property type="project" value="UniProtKB-SubCell"/>
</dbReference>
<evidence type="ECO:0000313" key="7">
    <source>
        <dbReference type="EMBL" id="MBH9576555.1"/>
    </source>
</evidence>
<reference evidence="7" key="1">
    <citation type="submission" date="2020-12" db="EMBL/GenBank/DDBJ databases">
        <title>The genome sequence of Inhella sp. 1Y17.</title>
        <authorList>
            <person name="Liu Y."/>
        </authorList>
    </citation>
    <scope>NUCLEOTIDE SEQUENCE</scope>
    <source>
        <strain evidence="7">1Y17</strain>
    </source>
</reference>
<sequence length="422" mass="46581">MPPEMPRSPWAWIPSLYLLQALPYVTVMTLSVVMYKNLGLSNTEIALYTSWLYLPWVIKPLWSPLVELLGTKRHWIVGLQFLVGAALAGVALTLPLESFFQMSLAVLWLMAFASASHDIAADGFYLLALQTHEQAAFVGVRSAFYRLANIAGQGGLVYLAGFLTERWGNARSAWQVVMALLAGLFVLVALYHLWALPKPAADRPAPRQQGFWRESLQVFAEFFRKPAIWVIVGFLLLYRFPEAQLLKLATPFLLDPTEQGGLGLTTQQVGIAYGTVGLSALTLGGLLGGWVIARVGLKAALWPLILAMHVPNIVFLLMAWAQPQSLWWISAALAVEQFGYGLGFTAYLMVMILVSEGPHKTAHYALCTGFMALGMMLPGMWSGWLQDQIGYLWFFAWVLLATLPSFAMTALIQVPAGFGKKA</sequence>
<keyword evidence="8" id="KW-1185">Reference proteome</keyword>
<proteinExistence type="predicted"/>
<feature type="transmembrane region" description="Helical" evidence="6">
    <location>
        <begin position="106"/>
        <end position="128"/>
    </location>
</feature>
<protein>
    <submittedName>
        <fullName evidence="7">MFS transporter</fullName>
    </submittedName>
</protein>
<dbReference type="EMBL" id="JAEDAK010000003">
    <property type="protein sequence ID" value="MBH9576555.1"/>
    <property type="molecule type" value="Genomic_DNA"/>
</dbReference>
<dbReference type="PANTHER" id="PTHR12778">
    <property type="entry name" value="SOLUTE CARRIER FAMILY 33 ACETYL-COA TRANSPORTER -RELATED"/>
    <property type="match status" value="1"/>
</dbReference>
<feature type="transmembrane region" description="Helical" evidence="6">
    <location>
        <begin position="327"/>
        <end position="350"/>
    </location>
</feature>
<feature type="transmembrane region" description="Helical" evidence="6">
    <location>
        <begin position="74"/>
        <end position="94"/>
    </location>
</feature>
<feature type="transmembrane region" description="Helical" evidence="6">
    <location>
        <begin position="362"/>
        <end position="384"/>
    </location>
</feature>
<feature type="transmembrane region" description="Helical" evidence="6">
    <location>
        <begin position="143"/>
        <end position="164"/>
    </location>
</feature>
<evidence type="ECO:0000313" key="8">
    <source>
        <dbReference type="Proteomes" id="UP000613266"/>
    </source>
</evidence>
<feature type="transmembrane region" description="Helical" evidence="6">
    <location>
        <begin position="12"/>
        <end position="33"/>
    </location>
</feature>
<evidence type="ECO:0000256" key="2">
    <source>
        <dbReference type="ARBA" id="ARBA00022448"/>
    </source>
</evidence>
<feature type="transmembrane region" description="Helical" evidence="6">
    <location>
        <begin position="300"/>
        <end position="321"/>
    </location>
</feature>
<comment type="caution">
    <text evidence="7">The sequence shown here is derived from an EMBL/GenBank/DDBJ whole genome shotgun (WGS) entry which is preliminary data.</text>
</comment>
<keyword evidence="3 6" id="KW-0812">Transmembrane</keyword>
<keyword evidence="4 6" id="KW-1133">Transmembrane helix</keyword>
<dbReference type="Gene3D" id="1.20.1250.20">
    <property type="entry name" value="MFS general substrate transporter like domains"/>
    <property type="match status" value="1"/>
</dbReference>
<feature type="transmembrane region" description="Helical" evidence="6">
    <location>
        <begin position="390"/>
        <end position="412"/>
    </location>
</feature>
<keyword evidence="5 6" id="KW-0472">Membrane</keyword>
<organism evidence="7 8">
    <name type="scientific">Inhella proteolytica</name>
    <dbReference type="NCBI Taxonomy" id="2795029"/>
    <lineage>
        <taxon>Bacteria</taxon>
        <taxon>Pseudomonadati</taxon>
        <taxon>Pseudomonadota</taxon>
        <taxon>Betaproteobacteria</taxon>
        <taxon>Burkholderiales</taxon>
        <taxon>Sphaerotilaceae</taxon>
        <taxon>Inhella</taxon>
    </lineage>
</organism>
<dbReference type="GO" id="GO:0022857">
    <property type="term" value="F:transmembrane transporter activity"/>
    <property type="evidence" value="ECO:0007669"/>
    <property type="project" value="InterPro"/>
</dbReference>
<evidence type="ECO:0000256" key="1">
    <source>
        <dbReference type="ARBA" id="ARBA00004141"/>
    </source>
</evidence>
<feature type="transmembrane region" description="Helical" evidence="6">
    <location>
        <begin position="176"/>
        <end position="194"/>
    </location>
</feature>